<protein>
    <submittedName>
        <fullName evidence="1">Uncharacterized protein</fullName>
    </submittedName>
</protein>
<dbReference type="RefSeq" id="WP_034348325.1">
    <property type="nucleotide sequence ID" value="NZ_CP065748.1"/>
</dbReference>
<sequence length="66" mass="7066">MRKNVLSLSIAAMIGGLGFAGAEWTEQRAQKLSFALAEPLGAPVMAAMRMGLLRSMFGPLAEDRND</sequence>
<dbReference type="Proteomes" id="UP000595064">
    <property type="component" value="Chromosome"/>
</dbReference>
<evidence type="ECO:0000313" key="2">
    <source>
        <dbReference type="Proteomes" id="UP000595064"/>
    </source>
</evidence>
<dbReference type="AlphaFoldDB" id="A0A7T2YYT3"/>
<keyword evidence="2" id="KW-1185">Reference proteome</keyword>
<reference evidence="1 2" key="1">
    <citation type="submission" date="2020-12" db="EMBL/GenBank/DDBJ databases">
        <title>FDA dAtabase for Regulatory Grade micrObial Sequences (FDA-ARGOS): Supporting development and validation of Infectious Disease Dx tests.</title>
        <authorList>
            <person name="Sproer C."/>
            <person name="Gronow S."/>
            <person name="Severitt S."/>
            <person name="Schroder I."/>
            <person name="Tallon L."/>
            <person name="Sadzewicz L."/>
            <person name="Zhao X."/>
            <person name="Boylan J."/>
            <person name="Ott S."/>
            <person name="Bowen H."/>
            <person name="Vavikolanu K."/>
            <person name="Mehta A."/>
            <person name="Aluvathingal J."/>
            <person name="Nadendla S."/>
            <person name="Lowell S."/>
            <person name="Myers T."/>
            <person name="Yan Y."/>
            <person name="Sichtig H."/>
        </authorList>
    </citation>
    <scope>NUCLEOTIDE SEQUENCE [LARGE SCALE GENOMIC DNA]</scope>
    <source>
        <strain evidence="1 2">FDAARGOS_890</strain>
    </source>
</reference>
<dbReference type="KEGG" id="dla:I6G47_10755"/>
<evidence type="ECO:0000313" key="1">
    <source>
        <dbReference type="EMBL" id="QPS83508.1"/>
    </source>
</evidence>
<accession>A0A7T2YYT3</accession>
<dbReference type="EMBL" id="CP065748">
    <property type="protein sequence ID" value="QPS83508.1"/>
    <property type="molecule type" value="Genomic_DNA"/>
</dbReference>
<gene>
    <name evidence="1" type="ORF">I6G47_10755</name>
</gene>
<organism evidence="1 2">
    <name type="scientific">Delftia lacustris</name>
    <dbReference type="NCBI Taxonomy" id="558537"/>
    <lineage>
        <taxon>Bacteria</taxon>
        <taxon>Pseudomonadati</taxon>
        <taxon>Pseudomonadota</taxon>
        <taxon>Betaproteobacteria</taxon>
        <taxon>Burkholderiales</taxon>
        <taxon>Comamonadaceae</taxon>
        <taxon>Delftia</taxon>
    </lineage>
</organism>
<proteinExistence type="predicted"/>
<name>A0A7T2YYT3_9BURK</name>